<proteinExistence type="predicted"/>
<dbReference type="PANTHER" id="PTHR46825">
    <property type="entry name" value="D-ALANYL-D-ALANINE-CARBOXYPEPTIDASE/ENDOPEPTIDASE AMPH"/>
    <property type="match status" value="1"/>
</dbReference>
<dbReference type="InterPro" id="IPR036582">
    <property type="entry name" value="Mao_N_sf"/>
</dbReference>
<feature type="domain" description="Beta-lactamase-related" evidence="4">
    <location>
        <begin position="184"/>
        <end position="492"/>
    </location>
</feature>
<dbReference type="Proteomes" id="UP000465601">
    <property type="component" value="Unassembled WGS sequence"/>
</dbReference>
<evidence type="ECO:0000256" key="3">
    <source>
        <dbReference type="SAM" id="SignalP"/>
    </source>
</evidence>
<gene>
    <name evidence="6" type="ORF">F8153_08755</name>
</gene>
<dbReference type="SUPFAM" id="SSF56601">
    <property type="entry name" value="beta-lactamase/transpeptidase-like"/>
    <property type="match status" value="1"/>
</dbReference>
<dbReference type="Pfam" id="PF00144">
    <property type="entry name" value="Beta-lactamase"/>
    <property type="match status" value="1"/>
</dbReference>
<reference evidence="6 7" key="1">
    <citation type="submission" date="2019-10" db="EMBL/GenBank/DDBJ databases">
        <title>Alkaliphilus serpentinus sp. nov. and Alkaliphilus pronyensis sp. nov., two novel anaerobic alkaliphilic species isolated from the serpentinized-hosted hydrothermal field of the Prony Bay (New Caledonia).</title>
        <authorList>
            <person name="Postec A."/>
        </authorList>
    </citation>
    <scope>NUCLEOTIDE SEQUENCE [LARGE SCALE GENOMIC DNA]</scope>
    <source>
        <strain evidence="6 7">LacT</strain>
    </source>
</reference>
<dbReference type="InterPro" id="IPR012854">
    <property type="entry name" value="Cu_amine_oxidase-like_N"/>
</dbReference>
<sequence>MKKRLLLFFLILVLIFSTVSTFAFNTSEANNINPLISVDGQIIDATNYEIYISEDGTIMYPLRLISEGLGAEVGWEPTKNSASVIDDQDEIWINPNTKVVTVNGVEKKLDYPIEFKESRIYVTYEFISEILGARFEINADTKAISLQKPSVNTESLELTASQQNTKDALVSYLTSLELHRNFSGQILVAKDNQVLIDRSYGYSDYENHIKAFNTTTFAIGSVTKQFTAAAIIQLAEDNMLSYDDKVSKYFSEVSYGDEITIHQLLTHTSGLYNYTMMLPEFAGMDISELTFEKIISLIQDKPLDFEPGKGWNYSNTGYLILGEIVEQVSGETLEKYLQDNIFIPLGMENTGVAFKLEDKLVEANGYSGNMDVVLDTADSLLLNVAYGAGFLHSTAQDLYKWNRALHEGKIVSTDGLVKMYGKSPDMELLAPYGYGLMFNYSEEYGEEIFHGGNTIGFTSENAIFTDENTQIIILTNKGYADLTSIKYNIASILKGNVVAPLGELTYITVSEEQLSKYTGTYEIKDLLVIDIFVKDGKLMLQGEGQPAIELEPLSETKYESSSFGIAIEFDSKDTPKEFILYQAGQQFTAQLLE</sequence>
<feature type="signal peptide" evidence="3">
    <location>
        <begin position="1"/>
        <end position="23"/>
    </location>
</feature>
<feature type="chain" id="PRO_5039234697" evidence="3">
    <location>
        <begin position="24"/>
        <end position="593"/>
    </location>
</feature>
<protein>
    <submittedName>
        <fullName evidence="6">Serine hydrolase</fullName>
    </submittedName>
</protein>
<dbReference type="RefSeq" id="WP_151865978.1">
    <property type="nucleotide sequence ID" value="NZ_WBZB01000025.1"/>
</dbReference>
<evidence type="ECO:0000259" key="4">
    <source>
        <dbReference type="Pfam" id="PF00144"/>
    </source>
</evidence>
<comment type="subcellular location">
    <subcellularLocation>
        <location evidence="1">Membrane</location>
    </subcellularLocation>
</comment>
<dbReference type="AlphaFoldDB" id="A0A833MDZ1"/>
<keyword evidence="7" id="KW-1185">Reference proteome</keyword>
<feature type="domain" description="Copper amine oxidase-like N-terminal" evidence="5">
    <location>
        <begin position="47"/>
        <end position="145"/>
    </location>
</feature>
<dbReference type="GO" id="GO:0016787">
    <property type="term" value="F:hydrolase activity"/>
    <property type="evidence" value="ECO:0007669"/>
    <property type="project" value="UniProtKB-KW"/>
</dbReference>
<evidence type="ECO:0000313" key="7">
    <source>
        <dbReference type="Proteomes" id="UP000465601"/>
    </source>
</evidence>
<dbReference type="InterPro" id="IPR012338">
    <property type="entry name" value="Beta-lactam/transpept-like"/>
</dbReference>
<keyword evidence="3" id="KW-0732">Signal</keyword>
<evidence type="ECO:0000259" key="5">
    <source>
        <dbReference type="Pfam" id="PF07833"/>
    </source>
</evidence>
<comment type="caution">
    <text evidence="6">The sequence shown here is derived from an EMBL/GenBank/DDBJ whole genome shotgun (WGS) entry which is preliminary data.</text>
</comment>
<dbReference type="InterPro" id="IPR050491">
    <property type="entry name" value="AmpC-like"/>
</dbReference>
<evidence type="ECO:0000256" key="1">
    <source>
        <dbReference type="ARBA" id="ARBA00004370"/>
    </source>
</evidence>
<dbReference type="Pfam" id="PF07833">
    <property type="entry name" value="Cu_amine_oxidN1"/>
    <property type="match status" value="1"/>
</dbReference>
<organism evidence="6 7">
    <name type="scientific">Alkaliphilus serpentinus</name>
    <dbReference type="NCBI Taxonomy" id="1482731"/>
    <lineage>
        <taxon>Bacteria</taxon>
        <taxon>Bacillati</taxon>
        <taxon>Bacillota</taxon>
        <taxon>Clostridia</taxon>
        <taxon>Peptostreptococcales</taxon>
        <taxon>Natronincolaceae</taxon>
        <taxon>Alkaliphilus</taxon>
    </lineage>
</organism>
<dbReference type="OrthoDB" id="9797709at2"/>
<evidence type="ECO:0000313" key="6">
    <source>
        <dbReference type="EMBL" id="KAB3529879.1"/>
    </source>
</evidence>
<dbReference type="EMBL" id="WBZB01000025">
    <property type="protein sequence ID" value="KAB3529879.1"/>
    <property type="molecule type" value="Genomic_DNA"/>
</dbReference>
<dbReference type="Gene3D" id="3.30.457.10">
    <property type="entry name" value="Copper amine oxidase-like, N-terminal domain"/>
    <property type="match status" value="1"/>
</dbReference>
<dbReference type="PANTHER" id="PTHR46825:SF11">
    <property type="entry name" value="PENICILLIN-BINDING PROTEIN 4"/>
    <property type="match status" value="1"/>
</dbReference>
<evidence type="ECO:0000256" key="2">
    <source>
        <dbReference type="ARBA" id="ARBA00023136"/>
    </source>
</evidence>
<keyword evidence="2" id="KW-0472">Membrane</keyword>
<keyword evidence="6" id="KW-0378">Hydrolase</keyword>
<dbReference type="InterPro" id="IPR001466">
    <property type="entry name" value="Beta-lactam-related"/>
</dbReference>
<dbReference type="GO" id="GO:0016020">
    <property type="term" value="C:membrane"/>
    <property type="evidence" value="ECO:0007669"/>
    <property type="project" value="UniProtKB-SubCell"/>
</dbReference>
<accession>A0A833MDZ1</accession>
<dbReference type="Gene3D" id="3.40.710.10">
    <property type="entry name" value="DD-peptidase/beta-lactamase superfamily"/>
    <property type="match status" value="1"/>
</dbReference>
<dbReference type="SUPFAM" id="SSF55383">
    <property type="entry name" value="Copper amine oxidase, domain N"/>
    <property type="match status" value="1"/>
</dbReference>
<name>A0A833MDZ1_9FIRM</name>